<reference evidence="2 3" key="1">
    <citation type="submission" date="2016-04" db="EMBL/GenBank/DDBJ databases">
        <title>Complete genome sequence and analysis of deep-sea sediment isolate, Amycolatopsis sp. WP1.</title>
        <authorList>
            <person name="Wang H."/>
            <person name="Chen S."/>
            <person name="Wu Q."/>
        </authorList>
    </citation>
    <scope>NUCLEOTIDE SEQUENCE [LARGE SCALE GENOMIC DNA]</scope>
    <source>
        <strain evidence="2 3">WP1</strain>
    </source>
</reference>
<name>A0A344L345_9PSEU</name>
<accession>A0A344L345</accession>
<dbReference type="InterPro" id="IPR013216">
    <property type="entry name" value="Methyltransf_11"/>
</dbReference>
<dbReference type="RefSeq" id="WP_113691738.1">
    <property type="nucleotide sequence ID" value="NZ_CP015163.1"/>
</dbReference>
<protein>
    <recommendedName>
        <fullName evidence="1">Methyltransferase type 11 domain-containing protein</fullName>
    </recommendedName>
</protein>
<dbReference type="Pfam" id="PF08241">
    <property type="entry name" value="Methyltransf_11"/>
    <property type="match status" value="1"/>
</dbReference>
<dbReference type="AlphaFoldDB" id="A0A344L345"/>
<dbReference type="GO" id="GO:0008757">
    <property type="term" value="F:S-adenosylmethionine-dependent methyltransferase activity"/>
    <property type="evidence" value="ECO:0007669"/>
    <property type="project" value="InterPro"/>
</dbReference>
<dbReference type="PANTHER" id="PTHR43591:SF24">
    <property type="entry name" value="2-METHOXY-6-POLYPRENYL-1,4-BENZOQUINOL METHYLASE, MITOCHONDRIAL"/>
    <property type="match status" value="1"/>
</dbReference>
<dbReference type="KEGG" id="aab:A4R43_07950"/>
<organism evidence="2 3">
    <name type="scientific">Amycolatopsis albispora</name>
    <dbReference type="NCBI Taxonomy" id="1804986"/>
    <lineage>
        <taxon>Bacteria</taxon>
        <taxon>Bacillati</taxon>
        <taxon>Actinomycetota</taxon>
        <taxon>Actinomycetes</taxon>
        <taxon>Pseudonocardiales</taxon>
        <taxon>Pseudonocardiaceae</taxon>
        <taxon>Amycolatopsis</taxon>
    </lineage>
</organism>
<dbReference type="PANTHER" id="PTHR43591">
    <property type="entry name" value="METHYLTRANSFERASE"/>
    <property type="match status" value="1"/>
</dbReference>
<evidence type="ECO:0000313" key="3">
    <source>
        <dbReference type="Proteomes" id="UP000250434"/>
    </source>
</evidence>
<keyword evidence="3" id="KW-1185">Reference proteome</keyword>
<dbReference type="Gene3D" id="3.40.50.150">
    <property type="entry name" value="Vaccinia Virus protein VP39"/>
    <property type="match status" value="1"/>
</dbReference>
<dbReference type="Proteomes" id="UP000250434">
    <property type="component" value="Chromosome"/>
</dbReference>
<dbReference type="SUPFAM" id="SSF53335">
    <property type="entry name" value="S-adenosyl-L-methionine-dependent methyltransferases"/>
    <property type="match status" value="1"/>
</dbReference>
<feature type="domain" description="Methyltransferase type 11" evidence="1">
    <location>
        <begin position="51"/>
        <end position="147"/>
    </location>
</feature>
<sequence>MSNHAQRRDVERYDEWAKTYEDSKIQKVRNEIHHNLQDWIAGAGTKPVRILDVGCGTGMLLHGLASHFPDAEAFGIDIAPSMIEEAKAKVTSEVPMTFVQAPAEQLPFDDGQFDLVVSTICFHHWRSRAEGLAEVRRVLAPGGRFYLADHFAIGWLRPFFAITMTRSRVHTPPELDQLMAGAGLSIAEWKLLYRLGGRLPLIHGVLAQARD</sequence>
<proteinExistence type="predicted"/>
<dbReference type="InterPro" id="IPR029063">
    <property type="entry name" value="SAM-dependent_MTases_sf"/>
</dbReference>
<evidence type="ECO:0000313" key="2">
    <source>
        <dbReference type="EMBL" id="AXB42469.1"/>
    </source>
</evidence>
<dbReference type="EMBL" id="CP015163">
    <property type="protein sequence ID" value="AXB42469.1"/>
    <property type="molecule type" value="Genomic_DNA"/>
</dbReference>
<gene>
    <name evidence="2" type="ORF">A4R43_07950</name>
</gene>
<evidence type="ECO:0000259" key="1">
    <source>
        <dbReference type="Pfam" id="PF08241"/>
    </source>
</evidence>
<dbReference type="OrthoDB" id="9805171at2"/>
<dbReference type="CDD" id="cd02440">
    <property type="entry name" value="AdoMet_MTases"/>
    <property type="match status" value="1"/>
</dbReference>